<dbReference type="OrthoDB" id="409977at2759"/>
<sequence>MMREVQFLVLDEADQMLQVGFAEDVETILEKLPAKRQSMFLGSRLKAEALSSSMRCELVVELGQMEATGVLMRWVAMQDLALVALVLIISLETLVVLQFGQEDLGSWVNQIILGALVQDVVFEILVKAI</sequence>
<dbReference type="Pfam" id="PF00270">
    <property type="entry name" value="DEAD"/>
    <property type="match status" value="1"/>
</dbReference>
<dbReference type="AlphaFoldDB" id="A0A2P5X1P4"/>
<name>A0A2P5X1P4_GOSBA</name>
<accession>A0A2P5X1P4</accession>
<dbReference type="SUPFAM" id="SSF52540">
    <property type="entry name" value="P-loop containing nucleoside triphosphate hydrolases"/>
    <property type="match status" value="1"/>
</dbReference>
<proteinExistence type="predicted"/>
<gene>
    <name evidence="2" type="ORF">GOBAR_AA23434</name>
</gene>
<protein>
    <recommendedName>
        <fullName evidence="1">DEAD/DEAH-box helicase domain-containing protein</fullName>
    </recommendedName>
</protein>
<dbReference type="Proteomes" id="UP000239757">
    <property type="component" value="Unassembled WGS sequence"/>
</dbReference>
<dbReference type="InterPro" id="IPR011545">
    <property type="entry name" value="DEAD/DEAH_box_helicase_dom"/>
</dbReference>
<dbReference type="InterPro" id="IPR027417">
    <property type="entry name" value="P-loop_NTPase"/>
</dbReference>
<reference evidence="2 3" key="1">
    <citation type="submission" date="2015-01" db="EMBL/GenBank/DDBJ databases">
        <title>Genome of allotetraploid Gossypium barbadense reveals genomic plasticity and fiber elongation in cotton evolution.</title>
        <authorList>
            <person name="Chen X."/>
            <person name="Liu X."/>
            <person name="Zhao B."/>
            <person name="Zheng H."/>
            <person name="Hu Y."/>
            <person name="Lu G."/>
            <person name="Yang C."/>
            <person name="Chen J."/>
            <person name="Shan C."/>
            <person name="Zhang L."/>
            <person name="Zhou Y."/>
            <person name="Wang L."/>
            <person name="Guo W."/>
            <person name="Bai Y."/>
            <person name="Ruan J."/>
            <person name="Shangguan X."/>
            <person name="Mao Y."/>
            <person name="Jiang J."/>
            <person name="Zhu Y."/>
            <person name="Lei J."/>
            <person name="Kang H."/>
            <person name="Chen S."/>
            <person name="He X."/>
            <person name="Wang R."/>
            <person name="Wang Y."/>
            <person name="Chen J."/>
            <person name="Wang L."/>
            <person name="Yu S."/>
            <person name="Wang B."/>
            <person name="Wei J."/>
            <person name="Song S."/>
            <person name="Lu X."/>
            <person name="Gao Z."/>
            <person name="Gu W."/>
            <person name="Deng X."/>
            <person name="Ma D."/>
            <person name="Wang S."/>
            <person name="Liang W."/>
            <person name="Fang L."/>
            <person name="Cai C."/>
            <person name="Zhu X."/>
            <person name="Zhou B."/>
            <person name="Zhang Y."/>
            <person name="Chen Z."/>
            <person name="Xu S."/>
            <person name="Zhu R."/>
            <person name="Wang S."/>
            <person name="Zhang T."/>
            <person name="Zhao G."/>
        </authorList>
    </citation>
    <scope>NUCLEOTIDE SEQUENCE [LARGE SCALE GENOMIC DNA]</scope>
    <source>
        <strain evidence="3">cv. Xinhai21</strain>
        <tissue evidence="2">Leaf</tissue>
    </source>
</reference>
<organism evidence="2 3">
    <name type="scientific">Gossypium barbadense</name>
    <name type="common">Sea Island cotton</name>
    <name type="synonym">Hibiscus barbadensis</name>
    <dbReference type="NCBI Taxonomy" id="3634"/>
    <lineage>
        <taxon>Eukaryota</taxon>
        <taxon>Viridiplantae</taxon>
        <taxon>Streptophyta</taxon>
        <taxon>Embryophyta</taxon>
        <taxon>Tracheophyta</taxon>
        <taxon>Spermatophyta</taxon>
        <taxon>Magnoliopsida</taxon>
        <taxon>eudicotyledons</taxon>
        <taxon>Gunneridae</taxon>
        <taxon>Pentapetalae</taxon>
        <taxon>rosids</taxon>
        <taxon>malvids</taxon>
        <taxon>Malvales</taxon>
        <taxon>Malvaceae</taxon>
        <taxon>Malvoideae</taxon>
        <taxon>Gossypium</taxon>
    </lineage>
</organism>
<evidence type="ECO:0000313" key="2">
    <source>
        <dbReference type="EMBL" id="PPR97231.1"/>
    </source>
</evidence>
<dbReference type="GO" id="GO:0005524">
    <property type="term" value="F:ATP binding"/>
    <property type="evidence" value="ECO:0007669"/>
    <property type="project" value="InterPro"/>
</dbReference>
<dbReference type="EMBL" id="KZ665907">
    <property type="protein sequence ID" value="PPR97231.1"/>
    <property type="molecule type" value="Genomic_DNA"/>
</dbReference>
<dbReference type="GO" id="GO:0003676">
    <property type="term" value="F:nucleic acid binding"/>
    <property type="evidence" value="ECO:0007669"/>
    <property type="project" value="InterPro"/>
</dbReference>
<evidence type="ECO:0000313" key="3">
    <source>
        <dbReference type="Proteomes" id="UP000239757"/>
    </source>
</evidence>
<evidence type="ECO:0000259" key="1">
    <source>
        <dbReference type="Pfam" id="PF00270"/>
    </source>
</evidence>
<dbReference type="Gene3D" id="3.40.50.300">
    <property type="entry name" value="P-loop containing nucleotide triphosphate hydrolases"/>
    <property type="match status" value="1"/>
</dbReference>
<feature type="domain" description="DEAD/DEAH-box helicase" evidence="1">
    <location>
        <begin position="2"/>
        <end position="41"/>
    </location>
</feature>